<sequence>MSMEERKLDHFQDLLPIMAQKLGGKGLIKELCNGFRLLMDGDEGVITFESLKRNSARLGLQDLGEDQLKNMIREGDLNGDGMINQMEFCVLMFRLSPQLMGESKILLGDAFLQEILKHE</sequence>
<dbReference type="SMART" id="SM00054">
    <property type="entry name" value="EFh"/>
    <property type="match status" value="1"/>
</dbReference>
<dbReference type="STRING" id="542762.A0A4S4ER62"/>
<keyword evidence="1" id="KW-0106">Calcium</keyword>
<dbReference type="InterPro" id="IPR011992">
    <property type="entry name" value="EF-hand-dom_pair"/>
</dbReference>
<comment type="caution">
    <text evidence="3">The sequence shown here is derived from an EMBL/GenBank/DDBJ whole genome shotgun (WGS) entry which is preliminary data.</text>
</comment>
<gene>
    <name evidence="3" type="ORF">TEA_017464</name>
</gene>
<dbReference type="SUPFAM" id="SSF47473">
    <property type="entry name" value="EF-hand"/>
    <property type="match status" value="1"/>
</dbReference>
<evidence type="ECO:0000313" key="3">
    <source>
        <dbReference type="EMBL" id="THG18825.1"/>
    </source>
</evidence>
<dbReference type="Pfam" id="PF13833">
    <property type="entry name" value="EF-hand_8"/>
    <property type="match status" value="1"/>
</dbReference>
<dbReference type="InterPro" id="IPR044205">
    <property type="entry name" value="KIC/PBP1/KRP1"/>
</dbReference>
<evidence type="ECO:0000256" key="1">
    <source>
        <dbReference type="ARBA" id="ARBA00022837"/>
    </source>
</evidence>
<reference evidence="3 4" key="1">
    <citation type="journal article" date="2018" name="Proc. Natl. Acad. Sci. U.S.A.">
        <title>Draft genome sequence of Camellia sinensis var. sinensis provides insights into the evolution of the tea genome and tea quality.</title>
        <authorList>
            <person name="Wei C."/>
            <person name="Yang H."/>
            <person name="Wang S."/>
            <person name="Zhao J."/>
            <person name="Liu C."/>
            <person name="Gao L."/>
            <person name="Xia E."/>
            <person name="Lu Y."/>
            <person name="Tai Y."/>
            <person name="She G."/>
            <person name="Sun J."/>
            <person name="Cao H."/>
            <person name="Tong W."/>
            <person name="Gao Q."/>
            <person name="Li Y."/>
            <person name="Deng W."/>
            <person name="Jiang X."/>
            <person name="Wang W."/>
            <person name="Chen Q."/>
            <person name="Zhang S."/>
            <person name="Li H."/>
            <person name="Wu J."/>
            <person name="Wang P."/>
            <person name="Li P."/>
            <person name="Shi C."/>
            <person name="Zheng F."/>
            <person name="Jian J."/>
            <person name="Huang B."/>
            <person name="Shan D."/>
            <person name="Shi M."/>
            <person name="Fang C."/>
            <person name="Yue Y."/>
            <person name="Li F."/>
            <person name="Li D."/>
            <person name="Wei S."/>
            <person name="Han B."/>
            <person name="Jiang C."/>
            <person name="Yin Y."/>
            <person name="Xia T."/>
            <person name="Zhang Z."/>
            <person name="Bennetzen J.L."/>
            <person name="Zhao S."/>
            <person name="Wan X."/>
        </authorList>
    </citation>
    <scope>NUCLEOTIDE SEQUENCE [LARGE SCALE GENOMIC DNA]</scope>
    <source>
        <strain evidence="4">cv. Shuchazao</strain>
        <tissue evidence="3">Leaf</tissue>
    </source>
</reference>
<dbReference type="Proteomes" id="UP000306102">
    <property type="component" value="Unassembled WGS sequence"/>
</dbReference>
<accession>A0A4S4ER62</accession>
<dbReference type="InterPro" id="IPR018247">
    <property type="entry name" value="EF_Hand_1_Ca_BS"/>
</dbReference>
<protein>
    <recommendedName>
        <fullName evidence="2">EF-hand domain-containing protein</fullName>
    </recommendedName>
</protein>
<dbReference type="EMBL" id="SDRB02002805">
    <property type="protein sequence ID" value="THG18825.1"/>
    <property type="molecule type" value="Genomic_DNA"/>
</dbReference>
<evidence type="ECO:0000313" key="4">
    <source>
        <dbReference type="Proteomes" id="UP000306102"/>
    </source>
</evidence>
<dbReference type="GO" id="GO:0005509">
    <property type="term" value="F:calcium ion binding"/>
    <property type="evidence" value="ECO:0007669"/>
    <property type="project" value="InterPro"/>
</dbReference>
<dbReference type="PROSITE" id="PS00018">
    <property type="entry name" value="EF_HAND_1"/>
    <property type="match status" value="1"/>
</dbReference>
<dbReference type="PANTHER" id="PTHR47319:SF6">
    <property type="entry name" value="OS06G0683400 PROTEIN"/>
    <property type="match status" value="1"/>
</dbReference>
<organism evidence="3 4">
    <name type="scientific">Camellia sinensis var. sinensis</name>
    <name type="common">China tea</name>
    <dbReference type="NCBI Taxonomy" id="542762"/>
    <lineage>
        <taxon>Eukaryota</taxon>
        <taxon>Viridiplantae</taxon>
        <taxon>Streptophyta</taxon>
        <taxon>Embryophyta</taxon>
        <taxon>Tracheophyta</taxon>
        <taxon>Spermatophyta</taxon>
        <taxon>Magnoliopsida</taxon>
        <taxon>eudicotyledons</taxon>
        <taxon>Gunneridae</taxon>
        <taxon>Pentapetalae</taxon>
        <taxon>asterids</taxon>
        <taxon>Ericales</taxon>
        <taxon>Theaceae</taxon>
        <taxon>Camellia</taxon>
    </lineage>
</organism>
<dbReference type="Gene3D" id="1.10.238.10">
    <property type="entry name" value="EF-hand"/>
    <property type="match status" value="1"/>
</dbReference>
<dbReference type="PROSITE" id="PS50222">
    <property type="entry name" value="EF_HAND_2"/>
    <property type="match status" value="1"/>
</dbReference>
<evidence type="ECO:0000259" key="2">
    <source>
        <dbReference type="PROSITE" id="PS50222"/>
    </source>
</evidence>
<feature type="domain" description="EF-hand" evidence="2">
    <location>
        <begin position="63"/>
        <end position="98"/>
    </location>
</feature>
<dbReference type="PANTHER" id="PTHR47319">
    <property type="entry name" value="CALCIUM-BINDING PROTEIN KIC"/>
    <property type="match status" value="1"/>
</dbReference>
<dbReference type="InterPro" id="IPR002048">
    <property type="entry name" value="EF_hand_dom"/>
</dbReference>
<name>A0A4S4ER62_CAMSN</name>
<dbReference type="AlphaFoldDB" id="A0A4S4ER62"/>
<proteinExistence type="predicted"/>
<keyword evidence="4" id="KW-1185">Reference proteome</keyword>